<accession>A0A448XBK0</accession>
<evidence type="ECO:0000313" key="2">
    <source>
        <dbReference type="EMBL" id="VEL32994.1"/>
    </source>
</evidence>
<keyword evidence="3" id="KW-1185">Reference proteome</keyword>
<dbReference type="Proteomes" id="UP000784294">
    <property type="component" value="Unassembled WGS sequence"/>
</dbReference>
<dbReference type="GO" id="GO:0005829">
    <property type="term" value="C:cytosol"/>
    <property type="evidence" value="ECO:0007669"/>
    <property type="project" value="TreeGrafter"/>
</dbReference>
<evidence type="ECO:0000259" key="1">
    <source>
        <dbReference type="PROSITE" id="PS50235"/>
    </source>
</evidence>
<dbReference type="EMBL" id="CAAALY010244988">
    <property type="protein sequence ID" value="VEL32994.1"/>
    <property type="molecule type" value="Genomic_DNA"/>
</dbReference>
<feature type="domain" description="USP" evidence="1">
    <location>
        <begin position="1"/>
        <end position="92"/>
    </location>
</feature>
<reference evidence="2" key="1">
    <citation type="submission" date="2018-11" db="EMBL/GenBank/DDBJ databases">
        <authorList>
            <consortium name="Pathogen Informatics"/>
        </authorList>
    </citation>
    <scope>NUCLEOTIDE SEQUENCE</scope>
</reference>
<dbReference type="PANTHER" id="PTHR24006">
    <property type="entry name" value="UBIQUITIN CARBOXYL-TERMINAL HYDROLASE"/>
    <property type="match status" value="1"/>
</dbReference>
<dbReference type="GO" id="GO:0004843">
    <property type="term" value="F:cysteine-type deubiquitinase activity"/>
    <property type="evidence" value="ECO:0007669"/>
    <property type="project" value="InterPro"/>
</dbReference>
<gene>
    <name evidence="2" type="ORF">PXEA_LOCUS26434</name>
</gene>
<dbReference type="InterPro" id="IPR001394">
    <property type="entry name" value="Peptidase_C19_UCH"/>
</dbReference>
<proteinExistence type="predicted"/>
<dbReference type="InterPro" id="IPR038765">
    <property type="entry name" value="Papain-like_cys_pep_sf"/>
</dbReference>
<dbReference type="GO" id="GO:0016579">
    <property type="term" value="P:protein deubiquitination"/>
    <property type="evidence" value="ECO:0007669"/>
    <property type="project" value="InterPro"/>
</dbReference>
<protein>
    <recommendedName>
        <fullName evidence="1">USP domain-containing protein</fullName>
    </recommendedName>
</protein>
<dbReference type="GO" id="GO:0005634">
    <property type="term" value="C:nucleus"/>
    <property type="evidence" value="ECO:0007669"/>
    <property type="project" value="TreeGrafter"/>
</dbReference>
<dbReference type="InterPro" id="IPR028889">
    <property type="entry name" value="USP"/>
</dbReference>
<dbReference type="InterPro" id="IPR050164">
    <property type="entry name" value="Peptidase_C19"/>
</dbReference>
<evidence type="ECO:0000313" key="3">
    <source>
        <dbReference type="Proteomes" id="UP000784294"/>
    </source>
</evidence>
<dbReference type="PROSITE" id="PS50235">
    <property type="entry name" value="USP_3"/>
    <property type="match status" value="1"/>
</dbReference>
<name>A0A448XBK0_9PLAT</name>
<dbReference type="Gene3D" id="3.90.70.10">
    <property type="entry name" value="Cysteine proteinases"/>
    <property type="match status" value="1"/>
</dbReference>
<dbReference type="OrthoDB" id="47475at2759"/>
<dbReference type="Pfam" id="PF00443">
    <property type="entry name" value="UCH"/>
    <property type="match status" value="1"/>
</dbReference>
<organism evidence="2 3">
    <name type="scientific">Protopolystoma xenopodis</name>
    <dbReference type="NCBI Taxonomy" id="117903"/>
    <lineage>
        <taxon>Eukaryota</taxon>
        <taxon>Metazoa</taxon>
        <taxon>Spiralia</taxon>
        <taxon>Lophotrochozoa</taxon>
        <taxon>Platyhelminthes</taxon>
        <taxon>Monogenea</taxon>
        <taxon>Polyopisthocotylea</taxon>
        <taxon>Polystomatidea</taxon>
        <taxon>Polystomatidae</taxon>
        <taxon>Protopolystoma</taxon>
    </lineage>
</organism>
<dbReference type="SUPFAM" id="SSF54001">
    <property type="entry name" value="Cysteine proteinases"/>
    <property type="match status" value="1"/>
</dbReference>
<comment type="caution">
    <text evidence="2">The sequence shown here is derived from an EMBL/GenBank/DDBJ whole genome shotgun (WGS) entry which is preliminary data.</text>
</comment>
<dbReference type="AlphaFoldDB" id="A0A448XBK0"/>
<sequence length="98" mass="11400">MSNYLDSRWDKLDREFEKSPLQQRVLIRYLDDYFALWSHVLNHSGQTNSGHYTAYIRAGPGTWCLCDDQKVLPVSLEHVLSTDAYVLLYHKNLLAVKA</sequence>